<reference evidence="1" key="1">
    <citation type="submission" date="2021-05" db="EMBL/GenBank/DDBJ databases">
        <authorList>
            <person name="Scholz U."/>
            <person name="Mascher M."/>
            <person name="Fiebig A."/>
        </authorList>
    </citation>
    <scope>NUCLEOTIDE SEQUENCE [LARGE SCALE GENOMIC DNA]</scope>
</reference>
<name>A0ACD5WSI6_AVESA</name>
<evidence type="ECO:0000313" key="1">
    <source>
        <dbReference type="EnsemblPlants" id="AVESA.00010b.r2.4CG1258410.1.CDS"/>
    </source>
</evidence>
<evidence type="ECO:0000313" key="2">
    <source>
        <dbReference type="Proteomes" id="UP001732700"/>
    </source>
</evidence>
<proteinExistence type="predicted"/>
<accession>A0ACD5WSI6</accession>
<reference evidence="1" key="2">
    <citation type="submission" date="2025-09" db="UniProtKB">
        <authorList>
            <consortium name="EnsemblPlants"/>
        </authorList>
    </citation>
    <scope>IDENTIFICATION</scope>
</reference>
<protein>
    <submittedName>
        <fullName evidence="1">Uncharacterized protein</fullName>
    </submittedName>
</protein>
<keyword evidence="2" id="KW-1185">Reference proteome</keyword>
<sequence>MATRNRKSRRNANHVAEKERDWAALPSDLVEDVANLLLDNDVADLICFRLVCKPWKSTVKLEANALLDHRYHPRRWILLPRSDDNSTSCMFLNVITRKTIKMDLEALGNHAVVAGSAAAPEGMLVLRDEASLVIRILNPLTGHVIDLPSVKTLRRGRRRGPVSSKFRVEHKVTAAGFAGGNSVVIYFGEVNRMAVAKPGDARWTPVRGLGSPILTTITFQRRFYCIDHQNLLVLDMAGVFPRLAVAVAMNTRLYSVNLLDNSGKNLMVQCRRMPWDSREFCYKNVILVYKVDLEEGTVMPVHDLAGQAVFAGDLGAVLLPSAGHWPCVEPNAVYFKFGRSQLFGEHHMGKPYPVYRDVVGTLAKYLATYVSCAYSV</sequence>
<dbReference type="EnsemblPlants" id="AVESA.00010b.r2.4CG1258410.1">
    <property type="protein sequence ID" value="AVESA.00010b.r2.4CG1258410.1.CDS"/>
    <property type="gene ID" value="AVESA.00010b.r2.4CG1258410"/>
</dbReference>
<organism evidence="1 2">
    <name type="scientific">Avena sativa</name>
    <name type="common">Oat</name>
    <dbReference type="NCBI Taxonomy" id="4498"/>
    <lineage>
        <taxon>Eukaryota</taxon>
        <taxon>Viridiplantae</taxon>
        <taxon>Streptophyta</taxon>
        <taxon>Embryophyta</taxon>
        <taxon>Tracheophyta</taxon>
        <taxon>Spermatophyta</taxon>
        <taxon>Magnoliopsida</taxon>
        <taxon>Liliopsida</taxon>
        <taxon>Poales</taxon>
        <taxon>Poaceae</taxon>
        <taxon>BOP clade</taxon>
        <taxon>Pooideae</taxon>
        <taxon>Poodae</taxon>
        <taxon>Poeae</taxon>
        <taxon>Poeae Chloroplast Group 1 (Aveneae type)</taxon>
        <taxon>Aveninae</taxon>
        <taxon>Avena</taxon>
    </lineage>
</organism>
<dbReference type="Proteomes" id="UP001732700">
    <property type="component" value="Chromosome 4C"/>
</dbReference>